<feature type="region of interest" description="Disordered" evidence="2">
    <location>
        <begin position="234"/>
        <end position="262"/>
    </location>
</feature>
<keyword evidence="1" id="KW-0963">Cytoplasm</keyword>
<keyword evidence="1" id="KW-0653">Protein transport</keyword>
<protein>
    <recommendedName>
        <fullName evidence="1">Vacuolar protein-sorting-associated protein 36</fullName>
    </recommendedName>
    <alternativeName>
        <fullName evidence="1">ESCRT-II complex subunit VPS36</fullName>
    </alternativeName>
</protein>
<dbReference type="InterPro" id="IPR040608">
    <property type="entry name" value="Snf8/Vps36"/>
</dbReference>
<evidence type="ECO:0000256" key="2">
    <source>
        <dbReference type="SAM" id="MobiDB-lite"/>
    </source>
</evidence>
<dbReference type="Pfam" id="PF11605">
    <property type="entry name" value="Vps36_ESCRT-II"/>
    <property type="match status" value="1"/>
</dbReference>
<comment type="similarity">
    <text evidence="1">Belongs to the VPS36 family.</text>
</comment>
<dbReference type="PANTHER" id="PTHR13128">
    <property type="entry name" value="VACUOLAR PROTEIN-SORTING-ASSOCIATED PROTEIN 36"/>
    <property type="match status" value="1"/>
</dbReference>
<dbReference type="SUPFAM" id="SSF50729">
    <property type="entry name" value="PH domain-like"/>
    <property type="match status" value="1"/>
</dbReference>
<feature type="domain" description="GLUE N-terminal" evidence="3">
    <location>
        <begin position="9"/>
        <end position="157"/>
    </location>
</feature>
<dbReference type="EMBL" id="JASCZI010030667">
    <property type="protein sequence ID" value="MED6124207.1"/>
    <property type="molecule type" value="Genomic_DNA"/>
</dbReference>
<comment type="function">
    <text evidence="1">Component of the ESCRT-II complex (endosomal sorting complex required for transport II), which is required for multivesicular body (MVB) formation and sorting of endosomal cargo proteins into MVBs.</text>
</comment>
<reference evidence="4 5" key="1">
    <citation type="journal article" date="2023" name="Plants (Basel)">
        <title>Bridging the Gap: Combining Genomics and Transcriptomics Approaches to Understand Stylosanthes scabra, an Orphan Legume from the Brazilian Caatinga.</title>
        <authorList>
            <person name="Ferreira-Neto J.R.C."/>
            <person name="da Silva M.D."/>
            <person name="Binneck E."/>
            <person name="de Melo N.F."/>
            <person name="da Silva R.H."/>
            <person name="de Melo A.L.T.M."/>
            <person name="Pandolfi V."/>
            <person name="Bustamante F.O."/>
            <person name="Brasileiro-Vidal A.C."/>
            <person name="Benko-Iseppon A.M."/>
        </authorList>
    </citation>
    <scope>NUCLEOTIDE SEQUENCE [LARGE SCALE GENOMIC DNA]</scope>
    <source>
        <tissue evidence="4">Leaves</tissue>
    </source>
</reference>
<feature type="compositionally biased region" description="Polar residues" evidence="2">
    <location>
        <begin position="235"/>
        <end position="245"/>
    </location>
</feature>
<keyword evidence="1" id="KW-0813">Transport</keyword>
<gene>
    <name evidence="4" type="ORF">PIB30_056861</name>
</gene>
<dbReference type="Pfam" id="PF04157">
    <property type="entry name" value="EAP30"/>
    <property type="match status" value="1"/>
</dbReference>
<evidence type="ECO:0000313" key="5">
    <source>
        <dbReference type="Proteomes" id="UP001341840"/>
    </source>
</evidence>
<keyword evidence="5" id="KW-1185">Reference proteome</keyword>
<dbReference type="PROSITE" id="PS51495">
    <property type="entry name" value="GLUE"/>
    <property type="match status" value="1"/>
</dbReference>
<dbReference type="InterPro" id="IPR021648">
    <property type="entry name" value="GLUE_dom"/>
</dbReference>
<comment type="subcellular location">
    <subcellularLocation>
        <location evidence="1">Cytoplasm</location>
    </subcellularLocation>
    <subcellularLocation>
        <location evidence="1">Endosome</location>
    </subcellularLocation>
</comment>
<dbReference type="PANTHER" id="PTHR13128:SF12">
    <property type="entry name" value="VACUOLAR PROTEIN-SORTING-ASSOCIATED PROTEIN 36"/>
    <property type="match status" value="1"/>
</dbReference>
<proteinExistence type="inferred from homology"/>
<evidence type="ECO:0000256" key="1">
    <source>
        <dbReference type="RuleBase" id="RU367095"/>
    </source>
</evidence>
<comment type="caution">
    <text evidence="4">The sequence shown here is derived from an EMBL/GenBank/DDBJ whole genome shotgun (WGS) entry which is preliminary data.</text>
</comment>
<evidence type="ECO:0000259" key="3">
    <source>
        <dbReference type="PROSITE" id="PS51495"/>
    </source>
</evidence>
<evidence type="ECO:0000313" key="4">
    <source>
        <dbReference type="EMBL" id="MED6124207.1"/>
    </source>
</evidence>
<organism evidence="4 5">
    <name type="scientific">Stylosanthes scabra</name>
    <dbReference type="NCBI Taxonomy" id="79078"/>
    <lineage>
        <taxon>Eukaryota</taxon>
        <taxon>Viridiplantae</taxon>
        <taxon>Streptophyta</taxon>
        <taxon>Embryophyta</taxon>
        <taxon>Tracheophyta</taxon>
        <taxon>Spermatophyta</taxon>
        <taxon>Magnoliopsida</taxon>
        <taxon>eudicotyledons</taxon>
        <taxon>Gunneridae</taxon>
        <taxon>Pentapetalae</taxon>
        <taxon>rosids</taxon>
        <taxon>fabids</taxon>
        <taxon>Fabales</taxon>
        <taxon>Fabaceae</taxon>
        <taxon>Papilionoideae</taxon>
        <taxon>50 kb inversion clade</taxon>
        <taxon>dalbergioids sensu lato</taxon>
        <taxon>Dalbergieae</taxon>
        <taxon>Pterocarpus clade</taxon>
        <taxon>Stylosanthes</taxon>
    </lineage>
</organism>
<name>A0ABU6RJF8_9FABA</name>
<dbReference type="InterPro" id="IPR037855">
    <property type="entry name" value="Vps36"/>
</dbReference>
<sequence length="262" mass="28436">MSGNFLPAVQLTESGRPVLQPNEIECFYLSSVDLLSEDEPSSTPFPHLKSGLLILTTHRLLWLRDSSSPNSSAGAFAVPLAAISHIFSHKKSIKSMFASPRIRFQVSLTPDGRVSGNGSRSVVATIVVRGKGDCDAFLAKFWENWRARAWEDDGPAPGSSSGSNSASASAPATIGIYSSDGTVRMVGVAGILRKEQEMWESTDKSLQDAFQDLNALMSKAKEMVMLAEKMRQKLLSGSTSQTNASNDEEMGTKEEMQDWLLS</sequence>
<comment type="subunit">
    <text evidence="1">Component of the endosomal sorting complex required for transport II (ESCRT-II).</text>
</comment>
<dbReference type="Proteomes" id="UP001341840">
    <property type="component" value="Unassembled WGS sequence"/>
</dbReference>
<dbReference type="Gene3D" id="6.10.140.260">
    <property type="match status" value="1"/>
</dbReference>
<accession>A0ABU6RJF8</accession>
<keyword evidence="1" id="KW-0967">Endosome</keyword>
<feature type="non-terminal residue" evidence="4">
    <location>
        <position position="262"/>
    </location>
</feature>
<dbReference type="InterPro" id="IPR011993">
    <property type="entry name" value="PH-like_dom_sf"/>
</dbReference>
<dbReference type="Gene3D" id="2.30.29.30">
    <property type="entry name" value="Pleckstrin-homology domain (PH domain)/Phosphotyrosine-binding domain (PTB)"/>
    <property type="match status" value="1"/>
</dbReference>